<dbReference type="PANTHER" id="PTHR45138">
    <property type="entry name" value="REGULATORY COMPONENTS OF SENSORY TRANSDUCTION SYSTEM"/>
    <property type="match status" value="1"/>
</dbReference>
<dbReference type="PANTHER" id="PTHR45138:SF9">
    <property type="entry name" value="DIGUANYLATE CYCLASE DGCM-RELATED"/>
    <property type="match status" value="1"/>
</dbReference>
<gene>
    <name evidence="6" type="ORF">KS2013_2031</name>
</gene>
<dbReference type="InterPro" id="IPR043128">
    <property type="entry name" value="Rev_trsase/Diguanyl_cyclase"/>
</dbReference>
<accession>A0A1B3BD39</accession>
<dbReference type="STRING" id="1144748.KS2013_2031"/>
<dbReference type="Proteomes" id="UP000094147">
    <property type="component" value="Chromosome"/>
</dbReference>
<keyword evidence="4" id="KW-0472">Membrane</keyword>
<dbReference type="SMART" id="SM00267">
    <property type="entry name" value="GGDEF"/>
    <property type="match status" value="1"/>
</dbReference>
<comment type="cofactor">
    <cofactor evidence="1">
        <name>Mg(2+)</name>
        <dbReference type="ChEBI" id="CHEBI:18420"/>
    </cofactor>
</comment>
<comment type="catalytic activity">
    <reaction evidence="3">
        <text>2 GTP = 3',3'-c-di-GMP + 2 diphosphate</text>
        <dbReference type="Rhea" id="RHEA:24898"/>
        <dbReference type="ChEBI" id="CHEBI:33019"/>
        <dbReference type="ChEBI" id="CHEBI:37565"/>
        <dbReference type="ChEBI" id="CHEBI:58805"/>
        <dbReference type="EC" id="2.7.7.65"/>
    </reaction>
</comment>
<reference evidence="7" key="1">
    <citation type="submission" date="2015-08" db="EMBL/GenBank/DDBJ databases">
        <authorList>
            <person name="Kim K.M."/>
        </authorList>
    </citation>
    <scope>NUCLEOTIDE SEQUENCE [LARGE SCALE GENOMIC DNA]</scope>
    <source>
        <strain evidence="7">KCTC 23892</strain>
    </source>
</reference>
<feature type="domain" description="GGDEF" evidence="5">
    <location>
        <begin position="157"/>
        <end position="284"/>
    </location>
</feature>
<feature type="transmembrane region" description="Helical" evidence="4">
    <location>
        <begin position="96"/>
        <end position="115"/>
    </location>
</feature>
<evidence type="ECO:0000313" key="7">
    <source>
        <dbReference type="Proteomes" id="UP000094147"/>
    </source>
</evidence>
<dbReference type="PATRIC" id="fig|1144748.3.peg.2048"/>
<dbReference type="PROSITE" id="PS50887">
    <property type="entry name" value="GGDEF"/>
    <property type="match status" value="1"/>
</dbReference>
<keyword evidence="7" id="KW-1185">Reference proteome</keyword>
<dbReference type="InterPro" id="IPR000160">
    <property type="entry name" value="GGDEF_dom"/>
</dbReference>
<keyword evidence="4" id="KW-1133">Transmembrane helix</keyword>
<dbReference type="Gene3D" id="3.30.70.270">
    <property type="match status" value="1"/>
</dbReference>
<dbReference type="SUPFAM" id="SSF55073">
    <property type="entry name" value="Nucleotide cyclase"/>
    <property type="match status" value="1"/>
</dbReference>
<dbReference type="CDD" id="cd01949">
    <property type="entry name" value="GGDEF"/>
    <property type="match status" value="1"/>
</dbReference>
<dbReference type="RefSeq" id="WP_068993427.1">
    <property type="nucleotide sequence ID" value="NZ_CP012418.1"/>
</dbReference>
<evidence type="ECO:0000256" key="4">
    <source>
        <dbReference type="SAM" id="Phobius"/>
    </source>
</evidence>
<dbReference type="GO" id="GO:0005886">
    <property type="term" value="C:plasma membrane"/>
    <property type="evidence" value="ECO:0007669"/>
    <property type="project" value="TreeGrafter"/>
</dbReference>
<evidence type="ECO:0000259" key="5">
    <source>
        <dbReference type="PROSITE" id="PS50887"/>
    </source>
</evidence>
<dbReference type="InterPro" id="IPR029787">
    <property type="entry name" value="Nucleotide_cyclase"/>
</dbReference>
<protein>
    <recommendedName>
        <fullName evidence="2">diguanylate cyclase</fullName>
        <ecNumber evidence="2">2.7.7.65</ecNumber>
    </recommendedName>
</protein>
<name>A0A1B3BD39_9GAMM</name>
<dbReference type="GO" id="GO:0052621">
    <property type="term" value="F:diguanylate cyclase activity"/>
    <property type="evidence" value="ECO:0007669"/>
    <property type="project" value="UniProtKB-EC"/>
</dbReference>
<dbReference type="GO" id="GO:1902201">
    <property type="term" value="P:negative regulation of bacterial-type flagellum-dependent cell motility"/>
    <property type="evidence" value="ECO:0007669"/>
    <property type="project" value="TreeGrafter"/>
</dbReference>
<dbReference type="EMBL" id="CP012418">
    <property type="protein sequence ID" value="AOE50736.1"/>
    <property type="molecule type" value="Genomic_DNA"/>
</dbReference>
<proteinExistence type="predicted"/>
<dbReference type="GO" id="GO:0043709">
    <property type="term" value="P:cell adhesion involved in single-species biofilm formation"/>
    <property type="evidence" value="ECO:0007669"/>
    <property type="project" value="TreeGrafter"/>
</dbReference>
<evidence type="ECO:0000313" key="6">
    <source>
        <dbReference type="EMBL" id="AOE50736.1"/>
    </source>
</evidence>
<evidence type="ECO:0000256" key="3">
    <source>
        <dbReference type="ARBA" id="ARBA00034247"/>
    </source>
</evidence>
<dbReference type="Pfam" id="PF00990">
    <property type="entry name" value="GGDEF"/>
    <property type="match status" value="1"/>
</dbReference>
<organism evidence="6 7">
    <name type="scientific">Kangiella sediminilitoris</name>
    <dbReference type="NCBI Taxonomy" id="1144748"/>
    <lineage>
        <taxon>Bacteria</taxon>
        <taxon>Pseudomonadati</taxon>
        <taxon>Pseudomonadota</taxon>
        <taxon>Gammaproteobacteria</taxon>
        <taxon>Kangiellales</taxon>
        <taxon>Kangiellaceae</taxon>
        <taxon>Kangiella</taxon>
    </lineage>
</organism>
<dbReference type="EC" id="2.7.7.65" evidence="2"/>
<dbReference type="KEGG" id="ksd:KS2013_2031"/>
<keyword evidence="4" id="KW-0812">Transmembrane</keyword>
<evidence type="ECO:0000256" key="2">
    <source>
        <dbReference type="ARBA" id="ARBA00012528"/>
    </source>
</evidence>
<evidence type="ECO:0000256" key="1">
    <source>
        <dbReference type="ARBA" id="ARBA00001946"/>
    </source>
</evidence>
<sequence>MINTLNTTFLTNDKVYSERGESQINSLKASYLTVRMFSELGKLDAIPSWEIVQFIKNYRDLNGGFSGDIYSVYSVVKTLTFLSPTHTSSKLVTYRLLTYVTLILTLVSLGFLFVIRGKVQKIKQTALERKAQTDRLTGLHNREFLEQRYVNYQSGKAHIALLLLDVDHFKSINDNYGHLAGDEVLIELAKLLSDNIRKTDTLARWGGEEFAVLCPATDPEHANIFAEKLRSMVASHSFSKPETITCSIGLSCSHHNEPLKSLFARADKALYESKNSGRNKVTYL</sequence>
<dbReference type="NCBIfam" id="TIGR00254">
    <property type="entry name" value="GGDEF"/>
    <property type="match status" value="1"/>
</dbReference>
<dbReference type="AlphaFoldDB" id="A0A1B3BD39"/>
<dbReference type="OrthoDB" id="5296913at2"/>
<dbReference type="InterPro" id="IPR050469">
    <property type="entry name" value="Diguanylate_Cyclase"/>
</dbReference>
<dbReference type="FunFam" id="3.30.70.270:FF:000001">
    <property type="entry name" value="Diguanylate cyclase domain protein"/>
    <property type="match status" value="1"/>
</dbReference>